<protein>
    <recommendedName>
        <fullName evidence="1">C2 domain-containing protein</fullName>
    </recommendedName>
</protein>
<dbReference type="InParanoid" id="A0A6I8NWF7"/>
<dbReference type="SMART" id="SM00239">
    <property type="entry name" value="C2"/>
    <property type="match status" value="1"/>
</dbReference>
<evidence type="ECO:0000313" key="2">
    <source>
        <dbReference type="Ensembl" id="ENSOANP00000045547.1"/>
    </source>
</evidence>
<dbReference type="CDD" id="cd00030">
    <property type="entry name" value="C2"/>
    <property type="match status" value="1"/>
</dbReference>
<dbReference type="GeneTree" id="ENSGT00390000017366"/>
<dbReference type="Proteomes" id="UP000002279">
    <property type="component" value="Chromosome 5"/>
</dbReference>
<dbReference type="SUPFAM" id="SSF49562">
    <property type="entry name" value="C2 domain (Calcium/lipid-binding domain, CaLB)"/>
    <property type="match status" value="1"/>
</dbReference>
<dbReference type="InterPro" id="IPR039889">
    <property type="entry name" value="CCD33"/>
</dbReference>
<proteinExistence type="predicted"/>
<dbReference type="PANTHER" id="PTHR21623:SF2">
    <property type="entry name" value="COILED-COIL DOMAIN-CONTAINING PROTEIN 33"/>
    <property type="match status" value="1"/>
</dbReference>
<feature type="domain" description="C2" evidence="1">
    <location>
        <begin position="37"/>
        <end position="157"/>
    </location>
</feature>
<dbReference type="Pfam" id="PF00168">
    <property type="entry name" value="C2"/>
    <property type="match status" value="1"/>
</dbReference>
<dbReference type="Ensembl" id="ENSOANT00000066498.1">
    <property type="protein sequence ID" value="ENSOANP00000045547.1"/>
    <property type="gene ID" value="ENSOANG00000038575.1"/>
</dbReference>
<name>A0A6I8NWF7_ORNAN</name>
<dbReference type="PROSITE" id="PS50004">
    <property type="entry name" value="C2"/>
    <property type="match status" value="1"/>
</dbReference>
<reference evidence="2" key="2">
    <citation type="submission" date="2025-08" db="UniProtKB">
        <authorList>
            <consortium name="Ensembl"/>
        </authorList>
    </citation>
    <scope>IDENTIFICATION</scope>
    <source>
        <strain evidence="2">Glennie</strain>
    </source>
</reference>
<evidence type="ECO:0000259" key="1">
    <source>
        <dbReference type="PROSITE" id="PS50004"/>
    </source>
</evidence>
<evidence type="ECO:0000313" key="3">
    <source>
        <dbReference type="Proteomes" id="UP000002279"/>
    </source>
</evidence>
<reference evidence="2" key="3">
    <citation type="submission" date="2025-09" db="UniProtKB">
        <authorList>
            <consortium name="Ensembl"/>
        </authorList>
    </citation>
    <scope>IDENTIFICATION</scope>
    <source>
        <strain evidence="2">Glennie</strain>
    </source>
</reference>
<keyword evidence="3" id="KW-1185">Reference proteome</keyword>
<reference evidence="2 3" key="1">
    <citation type="journal article" date="2008" name="Nature">
        <title>Genome analysis of the platypus reveals unique signatures of evolution.</title>
        <authorList>
            <person name="Warren W.C."/>
            <person name="Hillier L.W."/>
            <person name="Marshall Graves J.A."/>
            <person name="Birney E."/>
            <person name="Ponting C.P."/>
            <person name="Grutzner F."/>
            <person name="Belov K."/>
            <person name="Miller W."/>
            <person name="Clarke L."/>
            <person name="Chinwalla A.T."/>
            <person name="Yang S.P."/>
            <person name="Heger A."/>
            <person name="Locke D.P."/>
            <person name="Miethke P."/>
            <person name="Waters P.D."/>
            <person name="Veyrunes F."/>
            <person name="Fulton L."/>
            <person name="Fulton B."/>
            <person name="Graves T."/>
            <person name="Wallis J."/>
            <person name="Puente X.S."/>
            <person name="Lopez-Otin C."/>
            <person name="Ordonez G.R."/>
            <person name="Eichler E.E."/>
            <person name="Chen L."/>
            <person name="Cheng Z."/>
            <person name="Deakin J.E."/>
            <person name="Alsop A."/>
            <person name="Thompson K."/>
            <person name="Kirby P."/>
            <person name="Papenfuss A.T."/>
            <person name="Wakefield M.J."/>
            <person name="Olender T."/>
            <person name="Lancet D."/>
            <person name="Huttley G.A."/>
            <person name="Smit A.F."/>
            <person name="Pask A."/>
            <person name="Temple-Smith P."/>
            <person name="Batzer M.A."/>
            <person name="Walker J.A."/>
            <person name="Konkel M.K."/>
            <person name="Harris R.S."/>
            <person name="Whittington C.M."/>
            <person name="Wong E.S."/>
            <person name="Gemmell N.J."/>
            <person name="Buschiazzo E."/>
            <person name="Vargas Jentzsch I.M."/>
            <person name="Merkel A."/>
            <person name="Schmitz J."/>
            <person name="Zemann A."/>
            <person name="Churakov G."/>
            <person name="Kriegs J.O."/>
            <person name="Brosius J."/>
            <person name="Murchison E.P."/>
            <person name="Sachidanandam R."/>
            <person name="Smith C."/>
            <person name="Hannon G.J."/>
            <person name="Tsend-Ayush E."/>
            <person name="McMillan D."/>
            <person name="Attenborough R."/>
            <person name="Rens W."/>
            <person name="Ferguson-Smith M."/>
            <person name="Lefevre C.M."/>
            <person name="Sharp J.A."/>
            <person name="Nicholas K.R."/>
            <person name="Ray D.A."/>
            <person name="Kube M."/>
            <person name="Reinhardt R."/>
            <person name="Pringle T.H."/>
            <person name="Taylor J."/>
            <person name="Jones R.C."/>
            <person name="Nixon B."/>
            <person name="Dacheux J.L."/>
            <person name="Niwa H."/>
            <person name="Sekita Y."/>
            <person name="Huang X."/>
            <person name="Stark A."/>
            <person name="Kheradpour P."/>
            <person name="Kellis M."/>
            <person name="Flicek P."/>
            <person name="Chen Y."/>
            <person name="Webber C."/>
            <person name="Hardison R."/>
            <person name="Nelson J."/>
            <person name="Hallsworth-Pepin K."/>
            <person name="Delehaunty K."/>
            <person name="Markovic C."/>
            <person name="Minx P."/>
            <person name="Feng Y."/>
            <person name="Kremitzki C."/>
            <person name="Mitreva M."/>
            <person name="Glasscock J."/>
            <person name="Wylie T."/>
            <person name="Wohldmann P."/>
            <person name="Thiru P."/>
            <person name="Nhan M.N."/>
            <person name="Pohl C.S."/>
            <person name="Smith S.M."/>
            <person name="Hou S."/>
            <person name="Nefedov M."/>
            <person name="de Jong P.J."/>
            <person name="Renfree M.B."/>
            <person name="Mardis E.R."/>
            <person name="Wilson R.K."/>
        </authorList>
    </citation>
    <scope>NUCLEOTIDE SEQUENCE [LARGE SCALE GENOMIC DNA]</scope>
    <source>
        <strain evidence="2 3">Glennie</strain>
    </source>
</reference>
<dbReference type="InterPro" id="IPR000008">
    <property type="entry name" value="C2_dom"/>
</dbReference>
<accession>A0A6I8NWF7</accession>
<dbReference type="Gene3D" id="2.60.40.150">
    <property type="entry name" value="C2 domain"/>
    <property type="match status" value="1"/>
</dbReference>
<dbReference type="PANTHER" id="PTHR21623">
    <property type="entry name" value="SPERIOLIN-BINDING FACTOR"/>
    <property type="match status" value="1"/>
</dbReference>
<dbReference type="Bgee" id="ENSOANG00000038575">
    <property type="expression patterns" value="Expressed in testis"/>
</dbReference>
<dbReference type="InterPro" id="IPR035892">
    <property type="entry name" value="C2_domain_sf"/>
</dbReference>
<dbReference type="OMA" id="PELLLWH"/>
<sequence length="390" mass="43065">MLVYTNRVERGKIESFLLAQSQQVSEVAGGTKESADPSSEIRCHLPHTEKESIAVTLHGATNLPSLQDGSKPWPYVIVKISTEEDKDWNAKTISPVSKEPTHSPTWETMVTVEIQEENIDCEDVILTVADHKTNEVLAAYRIPVKCLHVFQPYHFELVMVSAQDLEFRAKAMGLSKHDSGRINCTLPLTGVFLHGMTQPLKKSVGPIVVVVRVVTNYRDFVKVRLAKAPSYSGLPLTTLNFPSPSVMSFDVPRIPNQGCPQISLPGKPEEQPVWNSSFLFQGRDGATLFTEDTALVLEYYPLTTGEPQGCLPPGEGLGCSIPLGYRKTVHPLPHLTLRLNPCYSSLPPGPRLKSIWTLLVGKVIGWAPFLELQPLGMRRGLLPFASPILD</sequence>
<organism evidence="2 3">
    <name type="scientific">Ornithorhynchus anatinus</name>
    <name type="common">Duckbill platypus</name>
    <dbReference type="NCBI Taxonomy" id="9258"/>
    <lineage>
        <taxon>Eukaryota</taxon>
        <taxon>Metazoa</taxon>
        <taxon>Chordata</taxon>
        <taxon>Craniata</taxon>
        <taxon>Vertebrata</taxon>
        <taxon>Euteleostomi</taxon>
        <taxon>Mammalia</taxon>
        <taxon>Monotremata</taxon>
        <taxon>Ornithorhynchidae</taxon>
        <taxon>Ornithorhynchus</taxon>
    </lineage>
</organism>
<dbReference type="AlphaFoldDB" id="A0A6I8NWF7"/>